<feature type="compositionally biased region" description="Polar residues" evidence="1">
    <location>
        <begin position="523"/>
        <end position="539"/>
    </location>
</feature>
<proteinExistence type="predicted"/>
<organism evidence="2 3">
    <name type="scientific">Sus scrofa</name>
    <name type="common">Pig</name>
    <dbReference type="NCBI Taxonomy" id="9823"/>
    <lineage>
        <taxon>Eukaryota</taxon>
        <taxon>Metazoa</taxon>
        <taxon>Chordata</taxon>
        <taxon>Craniata</taxon>
        <taxon>Vertebrata</taxon>
        <taxon>Euteleostomi</taxon>
        <taxon>Mammalia</taxon>
        <taxon>Eutheria</taxon>
        <taxon>Laurasiatheria</taxon>
        <taxon>Artiodactyla</taxon>
        <taxon>Suina</taxon>
        <taxon>Suidae</taxon>
        <taxon>Sus</taxon>
    </lineage>
</organism>
<feature type="compositionally biased region" description="Basic and acidic residues" evidence="1">
    <location>
        <begin position="8"/>
        <end position="20"/>
    </location>
</feature>
<evidence type="ECO:0000313" key="3">
    <source>
        <dbReference type="Proteomes" id="UP000694570"/>
    </source>
</evidence>
<sequence>MEQSIDSLRVDHNDSEETKTDSQVFERLTCMDSRDPSFEQNGSPKVLPVTTPEAENSLISQNIPQPLTQTQTLSAEQFHLVDQNGQPLQYELQALGDSNAQMMIVASPSENGQVLRVIPSTQSGMTQVIIPQEQLVDVNSPRDVSEEKPSDRNLPTLRVDALGDNNRSYILHPQASLTLPKKTVTRNLEEPLLAPLQPLSSNTPIWACRLRSCEKIGDSYRGYCVSETELESVLTFHKQQTQSVWGTRQSPSPAKPATRLMWKSQYVPYDGIPFVNAGSRAVVMECQYGPRRKRFQLKKISEQESRSCQLYKATCPARIYIKKVQKFPEYRVPTDPKIDRKIIRMEQEKAFNMLKKNLVDAGGVLRWYVQLPTQQAHQYHELETSCLPLSPSPFPMSSLEEEDTAIRDENCALPSRLHPQVAHKIQELVSQGVEQVYAVRKQLRKFVERELFKPDEVPERHNLSFFPTVNDIKNHIHEVQKSLRNGDNVYNSEIIPATLQWTTDSGNILRETVTVTFAEGNSPGESISTKLGTNQTRGSLSPEPAHLLSSLSSFQPKIFTQLQGLQLQPRFMSPDGTPALISVNNHPTSSPSRLLDSVGSAIMSNNSLLLGQSHSLQTDTCLTQNNTVASTMGSLPEPDQNLVAMDQLVEVADVEDTENLEGNVHQILLGNVQAIPIQIVDSHPALIEENPEGTVSLNQVKQEPKEPALSVEAKKNLDCKKLSAT</sequence>
<protein>
    <recommendedName>
        <fullName evidence="4">Calcium responsive transcription factor</fullName>
    </recommendedName>
</protein>
<feature type="region of interest" description="Disordered" evidence="1">
    <location>
        <begin position="1"/>
        <end position="23"/>
    </location>
</feature>
<evidence type="ECO:0000313" key="2">
    <source>
        <dbReference type="Ensembl" id="ENSSSCP00030020049.1"/>
    </source>
</evidence>
<dbReference type="PANTHER" id="PTHR14694:SF1">
    <property type="entry name" value="CALCIUM-RESPONSIVE TRANSCRIPTION FACTOR"/>
    <property type="match status" value="1"/>
</dbReference>
<dbReference type="GO" id="GO:0003700">
    <property type="term" value="F:DNA-binding transcription factor activity"/>
    <property type="evidence" value="ECO:0007669"/>
    <property type="project" value="InterPro"/>
</dbReference>
<feature type="region of interest" description="Disordered" evidence="1">
    <location>
        <begin position="520"/>
        <end position="543"/>
    </location>
</feature>
<dbReference type="Pfam" id="PF15299">
    <property type="entry name" value="ALS2CR8"/>
    <property type="match status" value="1"/>
</dbReference>
<accession>A0A8D0WH37</accession>
<dbReference type="AlphaFoldDB" id="A0A8D0WH37"/>
<dbReference type="Ensembl" id="ENSSSCT00030044576.1">
    <property type="protein sequence ID" value="ENSSSCP00030020049.1"/>
    <property type="gene ID" value="ENSSSCG00030032234.1"/>
</dbReference>
<dbReference type="PANTHER" id="PTHR14694">
    <property type="entry name" value="CALCIUM-RESPONSIVE TRANSCRIPTION FACTOR"/>
    <property type="match status" value="1"/>
</dbReference>
<dbReference type="InterPro" id="IPR029309">
    <property type="entry name" value="CaRF"/>
</dbReference>
<evidence type="ECO:0008006" key="4">
    <source>
        <dbReference type="Google" id="ProtNLM"/>
    </source>
</evidence>
<reference evidence="2" key="1">
    <citation type="submission" date="2025-08" db="UniProtKB">
        <authorList>
            <consortium name="Ensembl"/>
        </authorList>
    </citation>
    <scope>IDENTIFICATION</scope>
</reference>
<name>A0A8D0WH37_PIG</name>
<evidence type="ECO:0000256" key="1">
    <source>
        <dbReference type="SAM" id="MobiDB-lite"/>
    </source>
</evidence>
<dbReference type="Proteomes" id="UP000694570">
    <property type="component" value="Unplaced"/>
</dbReference>